<dbReference type="InterPro" id="IPR019657">
    <property type="entry name" value="ComFB"/>
</dbReference>
<name>A0AAW9Q3I9_9CYAN</name>
<protein>
    <submittedName>
        <fullName evidence="1">Late competence development ComFB family protein</fullName>
    </submittedName>
</protein>
<keyword evidence="2" id="KW-1185">Reference proteome</keyword>
<sequence length="367" mass="41755">MARFVNAIEHPVVKEVRLQLEELSPFAKQQIKLVEVVAYSLNRLPTMYATSRQGYFNQHDRAITAFGSQIVEVVRRGFQIVQTGDPLHDVTPLPQKLLMNEAGTLYALRQIFRRRLLRWKDVPNAVRAAMVRGGKVSHFVEDAQDTVLQIAPVHVHKDVNSHPEKSYRPRSHQTTQDIKSYLQRANLKPSQKPKNLANEIPNSQESILDAVESDWVKEIREKDLSVMDAQELESYTLRAELGYTNVMENLVIMGIQKIAATADLGEVNFAEVAAYALNRLPPMYTTSERGFKLLSQKGLAEASREILSKVRNGILKVHEYGDRPLSPIHFDRFNQESEEAIMALRIILNRQDITIVNVVDIIKNLIS</sequence>
<dbReference type="RefSeq" id="WP_330484887.1">
    <property type="nucleotide sequence ID" value="NZ_JAZBJZ010000078.1"/>
</dbReference>
<comment type="caution">
    <text evidence="1">The sequence shown here is derived from an EMBL/GenBank/DDBJ whole genome shotgun (WGS) entry which is preliminary data.</text>
</comment>
<evidence type="ECO:0000313" key="2">
    <source>
        <dbReference type="Proteomes" id="UP001333818"/>
    </source>
</evidence>
<dbReference type="EMBL" id="JAZBJZ010000078">
    <property type="protein sequence ID" value="MEE3718454.1"/>
    <property type="molecule type" value="Genomic_DNA"/>
</dbReference>
<dbReference type="Pfam" id="PF10719">
    <property type="entry name" value="ComFB"/>
    <property type="match status" value="2"/>
</dbReference>
<organism evidence="1 2">
    <name type="scientific">Tumidithrix elongata BACA0141</name>
    <dbReference type="NCBI Taxonomy" id="2716417"/>
    <lineage>
        <taxon>Bacteria</taxon>
        <taxon>Bacillati</taxon>
        <taxon>Cyanobacteriota</taxon>
        <taxon>Cyanophyceae</taxon>
        <taxon>Pseudanabaenales</taxon>
        <taxon>Pseudanabaenaceae</taxon>
        <taxon>Tumidithrix</taxon>
        <taxon>Tumidithrix elongata</taxon>
    </lineage>
</organism>
<reference evidence="1" key="1">
    <citation type="submission" date="2024-01" db="EMBL/GenBank/DDBJ databases">
        <title>Bank of Algae and Cyanobacteria of the Azores (BACA) strain genomes.</title>
        <authorList>
            <person name="Luz R."/>
            <person name="Cordeiro R."/>
            <person name="Fonseca A."/>
            <person name="Goncalves V."/>
        </authorList>
    </citation>
    <scope>NUCLEOTIDE SEQUENCE</scope>
    <source>
        <strain evidence="1">BACA0141</strain>
    </source>
</reference>
<accession>A0AAW9Q3I9</accession>
<proteinExistence type="predicted"/>
<dbReference type="Proteomes" id="UP001333818">
    <property type="component" value="Unassembled WGS sequence"/>
</dbReference>
<dbReference type="AlphaFoldDB" id="A0AAW9Q3I9"/>
<evidence type="ECO:0000313" key="1">
    <source>
        <dbReference type="EMBL" id="MEE3718454.1"/>
    </source>
</evidence>
<gene>
    <name evidence="1" type="ORF">V2H45_17065</name>
</gene>